<dbReference type="Proteomes" id="UP000000739">
    <property type="component" value="Chromosome"/>
</dbReference>
<sequence>MLCAYLCWGIFAASSHEAPVPLKSSNPSIVQQMQGVSMEAGISGEHIVSISADRVVMEKIQIGPMRFGLMSIARLENARIKVFGGFNQDKVQAGRRPNFSGLFSTDPSKELTGSAKAVPLIFKPLRMDFYSGEIPLAGISAGSAVLDMDRRVVAFSKRVVVRSEGRRLTAERAEFSPETGELFIPGPYQLRTAQGACSGDCLKTDVLLQGDWFSS</sequence>
<dbReference type="EMBL" id="CP001322">
    <property type="protein sequence ID" value="ACL03548.1"/>
    <property type="molecule type" value="Genomic_DNA"/>
</dbReference>
<organism evidence="1 2">
    <name type="scientific">Desulfatibacillum aliphaticivorans</name>
    <dbReference type="NCBI Taxonomy" id="218208"/>
    <lineage>
        <taxon>Bacteria</taxon>
        <taxon>Pseudomonadati</taxon>
        <taxon>Thermodesulfobacteriota</taxon>
        <taxon>Desulfobacteria</taxon>
        <taxon>Desulfobacterales</taxon>
        <taxon>Desulfatibacillaceae</taxon>
        <taxon>Desulfatibacillum</taxon>
    </lineage>
</organism>
<keyword evidence="2" id="KW-1185">Reference proteome</keyword>
<dbReference type="KEGG" id="dal:Dalk_1851"/>
<evidence type="ECO:0000313" key="2">
    <source>
        <dbReference type="Proteomes" id="UP000000739"/>
    </source>
</evidence>
<reference evidence="1 2" key="1">
    <citation type="journal article" date="2012" name="Environ. Microbiol.">
        <title>The genome sequence of Desulfatibacillum alkenivorans AK-01: a blueprint for anaerobic alkane oxidation.</title>
        <authorList>
            <person name="Callaghan A.V."/>
            <person name="Morris B.E."/>
            <person name="Pereira I.A."/>
            <person name="McInerney M.J."/>
            <person name="Austin R.N."/>
            <person name="Groves J.T."/>
            <person name="Kukor J.J."/>
            <person name="Suflita J.M."/>
            <person name="Young L.Y."/>
            <person name="Zylstra G.J."/>
            <person name="Wawrik B."/>
        </authorList>
    </citation>
    <scope>NUCLEOTIDE SEQUENCE [LARGE SCALE GENOMIC DNA]</scope>
    <source>
        <strain evidence="1 2">AK-01</strain>
    </source>
</reference>
<proteinExistence type="predicted"/>
<dbReference type="AlphaFoldDB" id="B8FFZ3"/>
<gene>
    <name evidence="1" type="ordered locus">Dalk_1851</name>
</gene>
<dbReference type="HOGENOM" id="CLU_1281454_0_0_7"/>
<name>B8FFZ3_DESAL</name>
<evidence type="ECO:0000313" key="1">
    <source>
        <dbReference type="EMBL" id="ACL03548.1"/>
    </source>
</evidence>
<accession>B8FFZ3</accession>
<protein>
    <submittedName>
        <fullName evidence="1">Uncharacterized protein</fullName>
    </submittedName>
</protein>